<reference evidence="5 6" key="1">
    <citation type="submission" date="2024-03" db="EMBL/GenBank/DDBJ databases">
        <title>The genome assembly and annotation of the cricket Gryllus longicercus Weissman &amp; Gray.</title>
        <authorList>
            <person name="Szrajer S."/>
            <person name="Gray D."/>
            <person name="Ylla G."/>
        </authorList>
    </citation>
    <scope>NUCLEOTIDE SEQUENCE [LARGE SCALE GENOMIC DNA]</scope>
    <source>
        <strain evidence="5">DAG 2021-001</strain>
        <tissue evidence="5">Whole body minus gut</tissue>
    </source>
</reference>
<sequence length="349" mass="37310">MLYTWCVLVAAVLSAWTVQAAVIGNGSAVGDAEAELLEQETRPQVPEGAQLCSGSGCEAGEAAELLLQSGLNASGRWLAKVRLQHMVGRPGENGDQRMQPPVQLQMRRSSRRGVGDSRLVTLQATLTGGSDSSQDPIPWTDVGSPCPACPTTQPNPEPQQSSCPPAQPCPPTSATPACPSTCSSPCPACPSCPAPQQCPPPVVISPPCPACPSRAKPTALGYERHEGHGAYRVHLTPLNWFDAQATCEREGAHLAVINSQEEADILQRMLSSKPTPHNYVLLGFHDLDYEGAYYTVLDTPLKSSGYLKWAEGEPNNKDDEDCGGMYVSNMQLNDQDCLDIVSPFICEMP</sequence>
<dbReference type="EMBL" id="JAZDUA010000029">
    <property type="protein sequence ID" value="KAK7872114.1"/>
    <property type="molecule type" value="Genomic_DNA"/>
</dbReference>
<feature type="compositionally biased region" description="Polar residues" evidence="2">
    <location>
        <begin position="120"/>
        <end position="135"/>
    </location>
</feature>
<dbReference type="Gene3D" id="3.10.100.10">
    <property type="entry name" value="Mannose-Binding Protein A, subunit A"/>
    <property type="match status" value="1"/>
</dbReference>
<evidence type="ECO:0000313" key="6">
    <source>
        <dbReference type="Proteomes" id="UP001378592"/>
    </source>
</evidence>
<name>A0AAN9ZFX8_9ORTH</name>
<feature type="domain" description="C-type lectin" evidence="4">
    <location>
        <begin position="231"/>
        <end position="337"/>
    </location>
</feature>
<evidence type="ECO:0000256" key="2">
    <source>
        <dbReference type="SAM" id="MobiDB-lite"/>
    </source>
</evidence>
<dbReference type="PANTHER" id="PTHR22803">
    <property type="entry name" value="MANNOSE, PHOSPHOLIPASE, LECTIN RECEPTOR RELATED"/>
    <property type="match status" value="1"/>
</dbReference>
<feature type="region of interest" description="Disordered" evidence="2">
    <location>
        <begin position="89"/>
        <end position="170"/>
    </location>
</feature>
<dbReference type="CDD" id="cd00037">
    <property type="entry name" value="CLECT"/>
    <property type="match status" value="1"/>
</dbReference>
<evidence type="ECO:0000259" key="4">
    <source>
        <dbReference type="PROSITE" id="PS50041"/>
    </source>
</evidence>
<feature type="chain" id="PRO_5042971951" description="C-type lectin domain-containing protein" evidence="3">
    <location>
        <begin position="21"/>
        <end position="349"/>
    </location>
</feature>
<keyword evidence="3" id="KW-0732">Signal</keyword>
<dbReference type="PROSITE" id="PS50041">
    <property type="entry name" value="C_TYPE_LECTIN_2"/>
    <property type="match status" value="1"/>
</dbReference>
<proteinExistence type="predicted"/>
<dbReference type="Pfam" id="PF00059">
    <property type="entry name" value="Lectin_C"/>
    <property type="match status" value="1"/>
</dbReference>
<evidence type="ECO:0000256" key="3">
    <source>
        <dbReference type="SAM" id="SignalP"/>
    </source>
</evidence>
<dbReference type="InterPro" id="IPR016187">
    <property type="entry name" value="CTDL_fold"/>
</dbReference>
<dbReference type="InterPro" id="IPR016186">
    <property type="entry name" value="C-type_lectin-like/link_sf"/>
</dbReference>
<dbReference type="AlphaFoldDB" id="A0AAN9ZFX8"/>
<dbReference type="SUPFAM" id="SSF56436">
    <property type="entry name" value="C-type lectin-like"/>
    <property type="match status" value="1"/>
</dbReference>
<accession>A0AAN9ZFX8</accession>
<dbReference type="InterPro" id="IPR001304">
    <property type="entry name" value="C-type_lectin-like"/>
</dbReference>
<dbReference type="Proteomes" id="UP001378592">
    <property type="component" value="Unassembled WGS sequence"/>
</dbReference>
<evidence type="ECO:0000256" key="1">
    <source>
        <dbReference type="ARBA" id="ARBA00023157"/>
    </source>
</evidence>
<keyword evidence="1" id="KW-1015">Disulfide bond</keyword>
<dbReference type="PROSITE" id="PS00615">
    <property type="entry name" value="C_TYPE_LECTIN_1"/>
    <property type="match status" value="1"/>
</dbReference>
<dbReference type="InterPro" id="IPR018378">
    <property type="entry name" value="C-type_lectin_CS"/>
</dbReference>
<evidence type="ECO:0000313" key="5">
    <source>
        <dbReference type="EMBL" id="KAK7872114.1"/>
    </source>
</evidence>
<feature type="signal peptide" evidence="3">
    <location>
        <begin position="1"/>
        <end position="20"/>
    </location>
</feature>
<protein>
    <recommendedName>
        <fullName evidence="4">C-type lectin domain-containing protein</fullName>
    </recommendedName>
</protein>
<comment type="caution">
    <text evidence="5">The sequence shown here is derived from an EMBL/GenBank/DDBJ whole genome shotgun (WGS) entry which is preliminary data.</text>
</comment>
<dbReference type="InterPro" id="IPR050111">
    <property type="entry name" value="C-type_lectin/snaclec_domain"/>
</dbReference>
<dbReference type="SMART" id="SM00034">
    <property type="entry name" value="CLECT"/>
    <property type="match status" value="1"/>
</dbReference>
<keyword evidence="6" id="KW-1185">Reference proteome</keyword>
<gene>
    <name evidence="5" type="ORF">R5R35_005190</name>
</gene>
<organism evidence="5 6">
    <name type="scientific">Gryllus longicercus</name>
    <dbReference type="NCBI Taxonomy" id="2509291"/>
    <lineage>
        <taxon>Eukaryota</taxon>
        <taxon>Metazoa</taxon>
        <taxon>Ecdysozoa</taxon>
        <taxon>Arthropoda</taxon>
        <taxon>Hexapoda</taxon>
        <taxon>Insecta</taxon>
        <taxon>Pterygota</taxon>
        <taxon>Neoptera</taxon>
        <taxon>Polyneoptera</taxon>
        <taxon>Orthoptera</taxon>
        <taxon>Ensifera</taxon>
        <taxon>Gryllidea</taxon>
        <taxon>Grylloidea</taxon>
        <taxon>Gryllidae</taxon>
        <taxon>Gryllinae</taxon>
        <taxon>Gryllus</taxon>
    </lineage>
</organism>